<accession>A0A8B8E8D2</accession>
<dbReference type="Proteomes" id="UP000694844">
    <property type="component" value="Chromosome 5"/>
</dbReference>
<proteinExistence type="predicted"/>
<dbReference type="SUPFAM" id="SSF50630">
    <property type="entry name" value="Acid proteases"/>
    <property type="match status" value="1"/>
</dbReference>
<dbReference type="GeneID" id="111132423"/>
<dbReference type="GO" id="GO:0003676">
    <property type="term" value="F:nucleic acid binding"/>
    <property type="evidence" value="ECO:0007669"/>
    <property type="project" value="InterPro"/>
</dbReference>
<evidence type="ECO:0000313" key="3">
    <source>
        <dbReference type="RefSeq" id="XP_022335934.1"/>
    </source>
</evidence>
<dbReference type="Gene3D" id="2.40.70.10">
    <property type="entry name" value="Acid Proteases"/>
    <property type="match status" value="1"/>
</dbReference>
<dbReference type="Gene3D" id="1.10.340.70">
    <property type="match status" value="1"/>
</dbReference>
<feature type="domain" description="Integrase catalytic" evidence="1">
    <location>
        <begin position="432"/>
        <end position="590"/>
    </location>
</feature>
<evidence type="ECO:0000313" key="2">
    <source>
        <dbReference type="Proteomes" id="UP000694844"/>
    </source>
</evidence>
<dbReference type="GO" id="GO:0015074">
    <property type="term" value="P:DNA integration"/>
    <property type="evidence" value="ECO:0007669"/>
    <property type="project" value="InterPro"/>
</dbReference>
<dbReference type="KEGG" id="cvn:111132423"/>
<dbReference type="GO" id="GO:0016779">
    <property type="term" value="F:nucleotidyltransferase activity"/>
    <property type="evidence" value="ECO:0007669"/>
    <property type="project" value="UniProtKB-KW"/>
</dbReference>
<dbReference type="RefSeq" id="XP_022335934.1">
    <property type="nucleotide sequence ID" value="XM_022480226.1"/>
</dbReference>
<dbReference type="SUPFAM" id="SSF53098">
    <property type="entry name" value="Ribonuclease H-like"/>
    <property type="match status" value="1"/>
</dbReference>
<dbReference type="InterPro" id="IPR050951">
    <property type="entry name" value="Retrovirus_Pol_polyprotein"/>
</dbReference>
<dbReference type="OrthoDB" id="7758825at2759"/>
<dbReference type="FunFam" id="1.10.340.70:FF:000003">
    <property type="entry name" value="Protein CBG25708"/>
    <property type="match status" value="1"/>
</dbReference>
<dbReference type="GO" id="GO:0004519">
    <property type="term" value="F:endonuclease activity"/>
    <property type="evidence" value="ECO:0007669"/>
    <property type="project" value="UniProtKB-KW"/>
</dbReference>
<reference evidence="3" key="1">
    <citation type="submission" date="2025-08" db="UniProtKB">
        <authorList>
            <consortium name="RefSeq"/>
        </authorList>
    </citation>
    <scope>IDENTIFICATION</scope>
    <source>
        <tissue evidence="3">Whole sample</tissue>
    </source>
</reference>
<sequence length="590" mass="66974">MKKKREKNKAHNTAIHYAEESPYSEGRVLKVEVNTGTAVSVISKTDYYASFKSISLEASSETLRAYSGDMIQPLGKMKVNVKLNSETAILDLLVVPHDAPALLGRDWLGKLRLNWQEVKTLRSTTCNSTSLNDLLETQKKLFSPGVGTLKHIKGSVTLNSDAKPVFLKARTVPYSLGTKMEQELEKLQNDGIIEPISHSNWATPIVPAIKKNGNVRIFIDNLSSVAGPLHELLNKDTKWNWNSKREKSFQNIKDLICSGKVLCHYDAQLPLKLATDALSRAPLSSVHQPQDDDPIDLFYSAQFDDLPVTCEQIRRETQRDPVLSHIIDCVTPGYLPPECINSDKLKPYHRKDEFNVYQGCLTWGNRVIIPDILREKVMTELHSGYIGIVRMKAVARSYVWWPKIDEAIEEVCKACYGCRRVQNAPSAVPVHPRNFPPKAWHRLHIYFAGPFYHAMFLIVVDAYSKWPEIFEMRSTTSTATINTLRTLFARQGIPAELVSDNGPQFRSEEFRQFMESNAIRYITSSPFHPRTNGQAERFVQSFKKAIKSASRDSACINKKLNSFLCKYLTPQEQRMNRPPFSCTVGTFEYV</sequence>
<dbReference type="Pfam" id="PF17921">
    <property type="entry name" value="Integrase_H2C2"/>
    <property type="match status" value="1"/>
</dbReference>
<dbReference type="InterPro" id="IPR041588">
    <property type="entry name" value="Integrase_H2C2"/>
</dbReference>
<dbReference type="Gene3D" id="3.30.420.10">
    <property type="entry name" value="Ribonuclease H-like superfamily/Ribonuclease H"/>
    <property type="match status" value="1"/>
</dbReference>
<evidence type="ECO:0000259" key="1">
    <source>
        <dbReference type="PROSITE" id="PS50994"/>
    </source>
</evidence>
<dbReference type="SUPFAM" id="SSF56672">
    <property type="entry name" value="DNA/RNA polymerases"/>
    <property type="match status" value="1"/>
</dbReference>
<organism evidence="2 3">
    <name type="scientific">Crassostrea virginica</name>
    <name type="common">Eastern oyster</name>
    <dbReference type="NCBI Taxonomy" id="6565"/>
    <lineage>
        <taxon>Eukaryota</taxon>
        <taxon>Metazoa</taxon>
        <taxon>Spiralia</taxon>
        <taxon>Lophotrochozoa</taxon>
        <taxon>Mollusca</taxon>
        <taxon>Bivalvia</taxon>
        <taxon>Autobranchia</taxon>
        <taxon>Pteriomorphia</taxon>
        <taxon>Ostreida</taxon>
        <taxon>Ostreoidea</taxon>
        <taxon>Ostreidae</taxon>
        <taxon>Crassostrea</taxon>
    </lineage>
</organism>
<dbReference type="InterPro" id="IPR036397">
    <property type="entry name" value="RNaseH_sf"/>
</dbReference>
<dbReference type="PROSITE" id="PS50994">
    <property type="entry name" value="INTEGRASE"/>
    <property type="match status" value="1"/>
</dbReference>
<protein>
    <submittedName>
        <fullName evidence="3">Uncharacterized protein K02A2.6-like</fullName>
    </submittedName>
</protein>
<dbReference type="AlphaFoldDB" id="A0A8B8E8D2"/>
<keyword evidence="2" id="KW-1185">Reference proteome</keyword>
<dbReference type="InterPro" id="IPR021109">
    <property type="entry name" value="Peptidase_aspartic_dom_sf"/>
</dbReference>
<dbReference type="PANTHER" id="PTHR37984:SF14">
    <property type="entry name" value="RIBONUCLEASE H"/>
    <property type="match status" value="1"/>
</dbReference>
<dbReference type="InterPro" id="IPR043502">
    <property type="entry name" value="DNA/RNA_pol_sf"/>
</dbReference>
<gene>
    <name evidence="3" type="primary">LOC111132423</name>
</gene>
<dbReference type="Gene3D" id="3.10.10.10">
    <property type="entry name" value="HIV Type 1 Reverse Transcriptase, subunit A, domain 1"/>
    <property type="match status" value="1"/>
</dbReference>
<dbReference type="InterPro" id="IPR001584">
    <property type="entry name" value="Integrase_cat-core"/>
</dbReference>
<name>A0A8B8E8D2_CRAVI</name>
<dbReference type="Pfam" id="PF00665">
    <property type="entry name" value="rve"/>
    <property type="match status" value="1"/>
</dbReference>
<dbReference type="InterPro" id="IPR012337">
    <property type="entry name" value="RNaseH-like_sf"/>
</dbReference>
<dbReference type="PANTHER" id="PTHR37984">
    <property type="entry name" value="PROTEIN CBG26694"/>
    <property type="match status" value="1"/>
</dbReference>